<dbReference type="InterPro" id="IPR003615">
    <property type="entry name" value="HNH_nuc"/>
</dbReference>
<evidence type="ECO:0000259" key="1">
    <source>
        <dbReference type="SMART" id="SM00507"/>
    </source>
</evidence>
<name>A0A1J7BEM4_9ACTN</name>
<proteinExistence type="predicted"/>
<dbReference type="SMART" id="SM00507">
    <property type="entry name" value="HNHc"/>
    <property type="match status" value="1"/>
</dbReference>
<gene>
    <name evidence="2" type="ORF">BIV57_13065</name>
</gene>
<dbReference type="Gene3D" id="1.10.30.50">
    <property type="match status" value="1"/>
</dbReference>
<dbReference type="STRING" id="1428644.BIV57_13065"/>
<evidence type="ECO:0000313" key="3">
    <source>
        <dbReference type="Proteomes" id="UP000243342"/>
    </source>
</evidence>
<dbReference type="EMBL" id="MLCF01000064">
    <property type="protein sequence ID" value="OIV37086.1"/>
    <property type="molecule type" value="Genomic_DNA"/>
</dbReference>
<keyword evidence="3" id="KW-1185">Reference proteome</keyword>
<reference evidence="2 3" key="1">
    <citation type="submission" date="2016-10" db="EMBL/GenBank/DDBJ databases">
        <title>Genome sequence of Streptomyces gilvigriseus MUSC 26.</title>
        <authorList>
            <person name="Lee L.-H."/>
            <person name="Ser H.-L."/>
        </authorList>
    </citation>
    <scope>NUCLEOTIDE SEQUENCE [LARGE SCALE GENOMIC DNA]</scope>
    <source>
        <strain evidence="2 3">MUSC 26</strain>
    </source>
</reference>
<dbReference type="Proteomes" id="UP000243342">
    <property type="component" value="Unassembled WGS sequence"/>
</dbReference>
<comment type="caution">
    <text evidence="2">The sequence shown here is derived from an EMBL/GenBank/DDBJ whole genome shotgun (WGS) entry which is preliminary data.</text>
</comment>
<dbReference type="InterPro" id="IPR003870">
    <property type="entry name" value="DUF222"/>
</dbReference>
<dbReference type="AlphaFoldDB" id="A0A1J7BEM4"/>
<evidence type="ECO:0000313" key="2">
    <source>
        <dbReference type="EMBL" id="OIV37086.1"/>
    </source>
</evidence>
<feature type="domain" description="HNH nuclease" evidence="1">
    <location>
        <begin position="324"/>
        <end position="376"/>
    </location>
</feature>
<dbReference type="Pfam" id="PF02720">
    <property type="entry name" value="DUF222"/>
    <property type="match status" value="1"/>
</dbReference>
<sequence length="409" mass="44178">MALSLSAGQLWNLAEQPFDPARLPELAATAEAQTLSGIDAVPLAAALARAMSWIQAHLHTALAAAVHLEDGEDPRESASRIEEIAIHLHEAATTTDARCSDATELVRRLPQTLKQLKLGAISPAQARLIATHTRPLGNDEAVTAVDAKMAGRAPAQSRTATDRMIRRQIVAVDPEGAEARHRTRKKDRDVWVYDREDGMSQLGAYLPAEQATRIYAAVDARARQAVPAGDERTLAQRRADALLELTTTGSRAVVATEIRVTVPLDVLAGRTDAPGELDGHGAITPGLARELAHAPEATWRRIVTDPVTAEVVSVGRTRYRPPAAMARLVRLNDPECTFATCSVPAARCELDHLREWSRGGETSVANLGPACAGHHHLRHEAGWRVRREGDGRVAWTSPSGRTYRKAQAA</sequence>
<dbReference type="RefSeq" id="WP_071656986.1">
    <property type="nucleotide sequence ID" value="NZ_MLCF01000064.1"/>
</dbReference>
<accession>A0A1J7BEM4</accession>
<protein>
    <recommendedName>
        <fullName evidence="1">HNH nuclease domain-containing protein</fullName>
    </recommendedName>
</protein>
<organism evidence="2 3">
    <name type="scientific">Mangrovactinospora gilvigrisea</name>
    <dbReference type="NCBI Taxonomy" id="1428644"/>
    <lineage>
        <taxon>Bacteria</taxon>
        <taxon>Bacillati</taxon>
        <taxon>Actinomycetota</taxon>
        <taxon>Actinomycetes</taxon>
        <taxon>Kitasatosporales</taxon>
        <taxon>Streptomycetaceae</taxon>
        <taxon>Mangrovactinospora</taxon>
    </lineage>
</organism>
<dbReference type="CDD" id="cd00085">
    <property type="entry name" value="HNHc"/>
    <property type="match status" value="1"/>
</dbReference>